<dbReference type="EMBL" id="FO203512">
    <property type="protein sequence ID" value="CCK74883.1"/>
    <property type="molecule type" value="Genomic_DNA"/>
</dbReference>
<keyword evidence="3 5" id="KW-1133">Transmembrane helix</keyword>
<dbReference type="InterPro" id="IPR023352">
    <property type="entry name" value="MAPEG-like_dom_sf"/>
</dbReference>
<evidence type="ECO:0000256" key="3">
    <source>
        <dbReference type="ARBA" id="ARBA00022989"/>
    </source>
</evidence>
<dbReference type="Gene3D" id="1.20.120.550">
    <property type="entry name" value="Membrane associated eicosanoid/glutathione metabolism-like domain"/>
    <property type="match status" value="1"/>
</dbReference>
<protein>
    <recommendedName>
        <fullName evidence="8">MAPEG family protein</fullName>
    </recommendedName>
</protein>
<keyword evidence="7" id="KW-1185">Reference proteome</keyword>
<dbReference type="Proteomes" id="UP000032749">
    <property type="component" value="Chromosome"/>
</dbReference>
<organism evidence="6 7">
    <name type="scientific">Oleispira antarctica RB-8</name>
    <dbReference type="NCBI Taxonomy" id="698738"/>
    <lineage>
        <taxon>Bacteria</taxon>
        <taxon>Pseudomonadati</taxon>
        <taxon>Pseudomonadota</taxon>
        <taxon>Gammaproteobacteria</taxon>
        <taxon>Oceanospirillales</taxon>
        <taxon>Oceanospirillaceae</taxon>
        <taxon>Oleispira</taxon>
    </lineage>
</organism>
<dbReference type="InterPro" id="IPR001129">
    <property type="entry name" value="Membr-assoc_MAPEG"/>
</dbReference>
<evidence type="ECO:0000256" key="4">
    <source>
        <dbReference type="ARBA" id="ARBA00023136"/>
    </source>
</evidence>
<keyword evidence="4 5" id="KW-0472">Membrane</keyword>
<feature type="transmembrane region" description="Helical" evidence="5">
    <location>
        <begin position="6"/>
        <end position="24"/>
    </location>
</feature>
<feature type="transmembrane region" description="Helical" evidence="5">
    <location>
        <begin position="115"/>
        <end position="134"/>
    </location>
</feature>
<reference evidence="6 7" key="1">
    <citation type="journal article" date="2013" name="Nat. Commun.">
        <title>Genome sequence and functional genomic analysis of the oil-degrading bacterium Oleispira antarctica.</title>
        <authorList>
            <person name="Kube M."/>
            <person name="Chernikova T.N."/>
            <person name="Al-Ramahi Y."/>
            <person name="Beloqui A."/>
            <person name="Lopez-Cortez N."/>
            <person name="Guazzaroni M.E."/>
            <person name="Heipieper H.J."/>
            <person name="Klages S."/>
            <person name="Kotsyurbenko O.R."/>
            <person name="Langer I."/>
            <person name="Nechitaylo T.Y."/>
            <person name="Lunsdorf H."/>
            <person name="Fernandez M."/>
            <person name="Juarez S."/>
            <person name="Ciordia S."/>
            <person name="Singer A."/>
            <person name="Kagan O."/>
            <person name="Egorova O."/>
            <person name="Petit P.A."/>
            <person name="Stogios P."/>
            <person name="Kim Y."/>
            <person name="Tchigvintsev A."/>
            <person name="Flick R."/>
            <person name="Denaro R."/>
            <person name="Genovese M."/>
            <person name="Albar J.P."/>
            <person name="Reva O.N."/>
            <person name="Martinez-Gomariz M."/>
            <person name="Tran H."/>
            <person name="Ferrer M."/>
            <person name="Savchenko A."/>
            <person name="Yakunin A.F."/>
            <person name="Yakimov M.M."/>
            <person name="Golyshina O.V."/>
            <person name="Reinhardt R."/>
            <person name="Golyshin P.N."/>
        </authorList>
    </citation>
    <scope>NUCLEOTIDE SEQUENCE [LARGE SCALE GENOMIC DNA]</scope>
</reference>
<evidence type="ECO:0000313" key="6">
    <source>
        <dbReference type="EMBL" id="CCK74883.1"/>
    </source>
</evidence>
<keyword evidence="2 5" id="KW-0812">Transmembrane</keyword>
<evidence type="ECO:0000256" key="2">
    <source>
        <dbReference type="ARBA" id="ARBA00022692"/>
    </source>
</evidence>
<gene>
    <name evidence="6" type="ORF">OLEAN_C07070</name>
</gene>
<dbReference type="Pfam" id="PF01124">
    <property type="entry name" value="MAPEG"/>
    <property type="match status" value="1"/>
</dbReference>
<dbReference type="SUPFAM" id="SSF161084">
    <property type="entry name" value="MAPEG domain-like"/>
    <property type="match status" value="1"/>
</dbReference>
<evidence type="ECO:0008006" key="8">
    <source>
        <dbReference type="Google" id="ProtNLM"/>
    </source>
</evidence>
<comment type="subcellular location">
    <subcellularLocation>
        <location evidence="1">Membrane</location>
    </subcellularLocation>
</comment>
<dbReference type="HOGENOM" id="CLU_129387_1_0_6"/>
<dbReference type="GO" id="GO:0016020">
    <property type="term" value="C:membrane"/>
    <property type="evidence" value="ECO:0007669"/>
    <property type="project" value="UniProtKB-SubCell"/>
</dbReference>
<dbReference type="OrthoDB" id="328594at2"/>
<name>R4YNY7_OLEAN</name>
<feature type="transmembrane region" description="Helical" evidence="5">
    <location>
        <begin position="68"/>
        <end position="95"/>
    </location>
</feature>
<dbReference type="AlphaFoldDB" id="R4YNY7"/>
<accession>R4YNY7</accession>
<evidence type="ECO:0000256" key="1">
    <source>
        <dbReference type="ARBA" id="ARBA00004370"/>
    </source>
</evidence>
<dbReference type="KEGG" id="oai:OLEAN_C07070"/>
<sequence>MNNDLIFLPVLAHVALVFMLYIYLGIVKSRAVKKGSVDRKKAALDPKAWPVSVVKVLNNLGNQFESPVIFYIISIIYYLTNNVDSFLISIMSIYVLTRYMHTYIHVTSNFVPHRFKLFLAGVLILLALTIWLALKLIGL</sequence>
<evidence type="ECO:0000256" key="5">
    <source>
        <dbReference type="SAM" id="Phobius"/>
    </source>
</evidence>
<proteinExistence type="predicted"/>
<evidence type="ECO:0000313" key="7">
    <source>
        <dbReference type="Proteomes" id="UP000032749"/>
    </source>
</evidence>